<dbReference type="OrthoDB" id="1937934at2759"/>
<reference evidence="2 3" key="1">
    <citation type="submission" date="2017-03" db="EMBL/GenBank/DDBJ databases">
        <title>Genome Survey of Euroglyphus maynei.</title>
        <authorList>
            <person name="Arlian L.G."/>
            <person name="Morgan M.S."/>
            <person name="Rider S.D."/>
        </authorList>
    </citation>
    <scope>NUCLEOTIDE SEQUENCE [LARGE SCALE GENOMIC DNA]</scope>
    <source>
        <strain evidence="2">Arlian Lab</strain>
        <tissue evidence="2">Whole body</tissue>
    </source>
</reference>
<evidence type="ECO:0000256" key="1">
    <source>
        <dbReference type="SAM" id="MobiDB-lite"/>
    </source>
</evidence>
<keyword evidence="2" id="KW-0687">Ribonucleoprotein</keyword>
<dbReference type="SUPFAM" id="SSF54791">
    <property type="entry name" value="Eukaryotic type KH-domain (KH-domain type I)"/>
    <property type="match status" value="1"/>
</dbReference>
<evidence type="ECO:0000313" key="2">
    <source>
        <dbReference type="EMBL" id="OTF75296.1"/>
    </source>
</evidence>
<dbReference type="AlphaFoldDB" id="A0A1Y3B6T7"/>
<dbReference type="GO" id="GO:0003723">
    <property type="term" value="F:RNA binding"/>
    <property type="evidence" value="ECO:0007669"/>
    <property type="project" value="InterPro"/>
</dbReference>
<dbReference type="EMBL" id="MUJZ01042660">
    <property type="protein sequence ID" value="OTF75296.1"/>
    <property type="molecule type" value="Genomic_DNA"/>
</dbReference>
<keyword evidence="3" id="KW-1185">Reference proteome</keyword>
<dbReference type="Proteomes" id="UP000194236">
    <property type="component" value="Unassembled WGS sequence"/>
</dbReference>
<feature type="compositionally biased region" description="Pro residues" evidence="1">
    <location>
        <begin position="106"/>
        <end position="125"/>
    </location>
</feature>
<accession>A0A1Y3B6T7</accession>
<organism evidence="2 3">
    <name type="scientific">Euroglyphus maynei</name>
    <name type="common">Mayne's house dust mite</name>
    <dbReference type="NCBI Taxonomy" id="6958"/>
    <lineage>
        <taxon>Eukaryota</taxon>
        <taxon>Metazoa</taxon>
        <taxon>Ecdysozoa</taxon>
        <taxon>Arthropoda</taxon>
        <taxon>Chelicerata</taxon>
        <taxon>Arachnida</taxon>
        <taxon>Acari</taxon>
        <taxon>Acariformes</taxon>
        <taxon>Sarcoptiformes</taxon>
        <taxon>Astigmata</taxon>
        <taxon>Psoroptidia</taxon>
        <taxon>Analgoidea</taxon>
        <taxon>Pyroglyphidae</taxon>
        <taxon>Pyroglyphinae</taxon>
        <taxon>Euroglyphus</taxon>
    </lineage>
</organism>
<feature type="region of interest" description="Disordered" evidence="1">
    <location>
        <begin position="71"/>
        <end position="188"/>
    </location>
</feature>
<sequence length="188" mass="20368">MPETKAGIKVYSECCPQSTERVCAITGPIDIVTNALGIILNLIRTFPIKGPNQLYNPANFDPFMSLRYGGYGETTPGQLPHGHPSQSVQSAPSHHHEPSRTNSIFTPPPIPPPPPAQYHHPAPPIHHPHPHHAHHHPFSSQSTPGNRHLSALTNGPPPSQTHPHHHLMDHRSPSDYGATSPSFLAAAA</sequence>
<protein>
    <submittedName>
        <fullName evidence="2">Heterogeneous nuclear ribonucleoprotein K-like protein</fullName>
    </submittedName>
</protein>
<feature type="compositionally biased region" description="Basic residues" evidence="1">
    <location>
        <begin position="126"/>
        <end position="137"/>
    </location>
</feature>
<evidence type="ECO:0000313" key="3">
    <source>
        <dbReference type="Proteomes" id="UP000194236"/>
    </source>
</evidence>
<name>A0A1Y3B6T7_EURMA</name>
<dbReference type="GO" id="GO:1990904">
    <property type="term" value="C:ribonucleoprotein complex"/>
    <property type="evidence" value="ECO:0007669"/>
    <property type="project" value="UniProtKB-KW"/>
</dbReference>
<proteinExistence type="predicted"/>
<gene>
    <name evidence="2" type="ORF">BLA29_008944</name>
</gene>
<feature type="non-terminal residue" evidence="2">
    <location>
        <position position="188"/>
    </location>
</feature>
<comment type="caution">
    <text evidence="2">The sequence shown here is derived from an EMBL/GenBank/DDBJ whole genome shotgun (WGS) entry which is preliminary data.</text>
</comment>
<dbReference type="InterPro" id="IPR036612">
    <property type="entry name" value="KH_dom_type_1_sf"/>
</dbReference>